<dbReference type="InterPro" id="IPR006140">
    <property type="entry name" value="D-isomer_DH_NAD-bd"/>
</dbReference>
<evidence type="ECO:0000256" key="4">
    <source>
        <dbReference type="ARBA" id="ARBA00013001"/>
    </source>
</evidence>
<proteinExistence type="inferred from homology"/>
<dbReference type="InterPro" id="IPR029752">
    <property type="entry name" value="D-isomer_DH_CS1"/>
</dbReference>
<dbReference type="UniPathway" id="UPA00135">
    <property type="reaction ID" value="UER00196"/>
</dbReference>
<comment type="pathway">
    <text evidence="2">Amino-acid biosynthesis; L-serine biosynthesis; L-serine from 3-phospho-D-glycerate: step 1/3.</text>
</comment>
<dbReference type="Gene3D" id="3.30.70.260">
    <property type="match status" value="1"/>
</dbReference>
<dbReference type="Pfam" id="PF02826">
    <property type="entry name" value="2-Hacid_dh_C"/>
    <property type="match status" value="1"/>
</dbReference>
<dbReference type="PROSITE" id="PS51671">
    <property type="entry name" value="ACT"/>
    <property type="match status" value="1"/>
</dbReference>
<dbReference type="PANTHER" id="PTHR42789:SF1">
    <property type="entry name" value="D-ISOMER SPECIFIC 2-HYDROXYACID DEHYDROGENASE FAMILY PROTEIN (AFU_ORTHOLOGUE AFUA_6G10090)"/>
    <property type="match status" value="1"/>
</dbReference>
<comment type="function">
    <text evidence="1">Catalyzes the reversible oxidation of 3-phospho-D-glycerate to 3-phosphonooxypyruvate, the first step of the phosphorylated L-serine biosynthesis pathway. Also catalyzes the reversible oxidation of 2-hydroxyglutarate to 2-oxoglutarate.</text>
</comment>
<dbReference type="InterPro" id="IPR002912">
    <property type="entry name" value="ACT_dom"/>
</dbReference>
<evidence type="ECO:0000313" key="15">
    <source>
        <dbReference type="EMBL" id="QOR46348.1"/>
    </source>
</evidence>
<keyword evidence="7" id="KW-0028">Amino-acid biosynthesis</keyword>
<dbReference type="PROSITE" id="PS00065">
    <property type="entry name" value="D_2_HYDROXYACID_DH_1"/>
    <property type="match status" value="1"/>
</dbReference>
<evidence type="ECO:0000256" key="10">
    <source>
        <dbReference type="ARBA" id="ARBA00023299"/>
    </source>
</evidence>
<evidence type="ECO:0000256" key="13">
    <source>
        <dbReference type="ARBA" id="ARBA00048731"/>
    </source>
</evidence>
<dbReference type="SUPFAM" id="SSF51735">
    <property type="entry name" value="NAD(P)-binding Rossmann-fold domains"/>
    <property type="match status" value="1"/>
</dbReference>
<dbReference type="EMBL" id="CP063213">
    <property type="protein sequence ID" value="QOR46348.1"/>
    <property type="molecule type" value="Genomic_DNA"/>
</dbReference>
<dbReference type="GO" id="GO:0004617">
    <property type="term" value="F:phosphoglycerate dehydrogenase activity"/>
    <property type="evidence" value="ECO:0007669"/>
    <property type="project" value="UniProtKB-EC"/>
</dbReference>
<comment type="catalytic activity">
    <reaction evidence="13">
        <text>(2R)-3-phosphoglycerate + NAD(+) = 3-phosphooxypyruvate + NADH + H(+)</text>
        <dbReference type="Rhea" id="RHEA:12641"/>
        <dbReference type="ChEBI" id="CHEBI:15378"/>
        <dbReference type="ChEBI" id="CHEBI:18110"/>
        <dbReference type="ChEBI" id="CHEBI:57540"/>
        <dbReference type="ChEBI" id="CHEBI:57945"/>
        <dbReference type="ChEBI" id="CHEBI:58272"/>
        <dbReference type="EC" id="1.1.1.95"/>
    </reaction>
</comment>
<keyword evidence="16" id="KW-1185">Reference proteome</keyword>
<dbReference type="EC" id="1.1.1.399" evidence="4"/>
<dbReference type="CDD" id="cd12176">
    <property type="entry name" value="PGDH_3"/>
    <property type="match status" value="1"/>
</dbReference>
<dbReference type="Pfam" id="PF22629">
    <property type="entry name" value="ACT_AHAS_ss"/>
    <property type="match status" value="1"/>
</dbReference>
<evidence type="ECO:0000256" key="12">
    <source>
        <dbReference type="ARBA" id="ARBA00048126"/>
    </source>
</evidence>
<keyword evidence="10" id="KW-0718">Serine biosynthesis</keyword>
<gene>
    <name evidence="15" type="primary">serA</name>
    <name evidence="15" type="ORF">INS88_03865</name>
</gene>
<dbReference type="Pfam" id="PF00389">
    <property type="entry name" value="2-Hacid_dh"/>
    <property type="match status" value="1"/>
</dbReference>
<keyword evidence="8 14" id="KW-0560">Oxidoreductase</keyword>
<organism evidence="15 16">
    <name type="scientific">Trueperella pecoris</name>
    <dbReference type="NCBI Taxonomy" id="2733571"/>
    <lineage>
        <taxon>Bacteria</taxon>
        <taxon>Bacillati</taxon>
        <taxon>Actinomycetota</taxon>
        <taxon>Actinomycetes</taxon>
        <taxon>Actinomycetales</taxon>
        <taxon>Actinomycetaceae</taxon>
        <taxon>Trueperella</taxon>
    </lineage>
</organism>
<evidence type="ECO:0000256" key="7">
    <source>
        <dbReference type="ARBA" id="ARBA00022605"/>
    </source>
</evidence>
<dbReference type="InterPro" id="IPR029753">
    <property type="entry name" value="D-isomer_DH_CS"/>
</dbReference>
<dbReference type="Proteomes" id="UP000595053">
    <property type="component" value="Chromosome"/>
</dbReference>
<reference evidence="15 16" key="1">
    <citation type="submission" date="2020-10" db="EMBL/GenBank/DDBJ databases">
        <title>Trueperella pecoris sp. nov. isolated from bovine and porcine specimens.</title>
        <authorList>
            <person name="Schoenecker L."/>
            <person name="Schnydrig P."/>
            <person name="Brodard I."/>
            <person name="Thomann A."/>
            <person name="Hemphill A."/>
            <person name="Rodriguez-Campos S."/>
            <person name="Perreten V."/>
            <person name="Jores J."/>
            <person name="Kittl S."/>
        </authorList>
    </citation>
    <scope>NUCLEOTIDE SEQUENCE [LARGE SCALE GENOMIC DNA]</scope>
    <source>
        <strain evidence="15 16">15A0121</strain>
    </source>
</reference>
<dbReference type="RefSeq" id="WP_193325960.1">
    <property type="nucleotide sequence ID" value="NZ_CP053291.1"/>
</dbReference>
<dbReference type="SUPFAM" id="SSF55021">
    <property type="entry name" value="ACT-like"/>
    <property type="match status" value="1"/>
</dbReference>
<evidence type="ECO:0000256" key="1">
    <source>
        <dbReference type="ARBA" id="ARBA00003800"/>
    </source>
</evidence>
<dbReference type="EC" id="1.1.1.95" evidence="5"/>
<dbReference type="PANTHER" id="PTHR42789">
    <property type="entry name" value="D-ISOMER SPECIFIC 2-HYDROXYACID DEHYDROGENASE FAMILY PROTEIN (AFU_ORTHOLOGUE AFUA_6G10090)"/>
    <property type="match status" value="1"/>
</dbReference>
<accession>A0A8A5U627</accession>
<comment type="catalytic activity">
    <reaction evidence="12">
        <text>(R)-2-hydroxyglutarate + NAD(+) = 2-oxoglutarate + NADH + H(+)</text>
        <dbReference type="Rhea" id="RHEA:49612"/>
        <dbReference type="ChEBI" id="CHEBI:15378"/>
        <dbReference type="ChEBI" id="CHEBI:15801"/>
        <dbReference type="ChEBI" id="CHEBI:16810"/>
        <dbReference type="ChEBI" id="CHEBI:57540"/>
        <dbReference type="ChEBI" id="CHEBI:57945"/>
        <dbReference type="EC" id="1.1.1.399"/>
    </reaction>
</comment>
<dbReference type="PROSITE" id="PS00671">
    <property type="entry name" value="D_2_HYDROXYACID_DH_3"/>
    <property type="match status" value="1"/>
</dbReference>
<dbReference type="SUPFAM" id="SSF52283">
    <property type="entry name" value="Formate/glycerate dehydrogenase catalytic domain-like"/>
    <property type="match status" value="1"/>
</dbReference>
<dbReference type="InterPro" id="IPR006139">
    <property type="entry name" value="D-isomer_2_OHA_DH_cat_dom"/>
</dbReference>
<evidence type="ECO:0000256" key="8">
    <source>
        <dbReference type="ARBA" id="ARBA00023002"/>
    </source>
</evidence>
<keyword evidence="9" id="KW-0520">NAD</keyword>
<evidence type="ECO:0000256" key="14">
    <source>
        <dbReference type="RuleBase" id="RU003719"/>
    </source>
</evidence>
<dbReference type="NCBIfam" id="NF008759">
    <property type="entry name" value="PRK11790.1"/>
    <property type="match status" value="1"/>
</dbReference>
<accession>A0A7M1QWN9</accession>
<evidence type="ECO:0000256" key="5">
    <source>
        <dbReference type="ARBA" id="ARBA00013143"/>
    </source>
</evidence>
<protein>
    <recommendedName>
        <fullName evidence="6">D-3-phosphoglycerate dehydrogenase</fullName>
        <ecNumber evidence="4">1.1.1.399</ecNumber>
        <ecNumber evidence="5">1.1.1.95</ecNumber>
    </recommendedName>
    <alternativeName>
        <fullName evidence="11">2-oxoglutarate reductase</fullName>
    </alternativeName>
</protein>
<name>A0A7M1QWN9_9ACTO</name>
<dbReference type="GO" id="GO:0051287">
    <property type="term" value="F:NAD binding"/>
    <property type="evidence" value="ECO:0007669"/>
    <property type="project" value="InterPro"/>
</dbReference>
<dbReference type="InterPro" id="IPR054480">
    <property type="entry name" value="AHAS_small-like_ACT"/>
</dbReference>
<evidence type="ECO:0000256" key="9">
    <source>
        <dbReference type="ARBA" id="ARBA00023027"/>
    </source>
</evidence>
<evidence type="ECO:0000256" key="11">
    <source>
        <dbReference type="ARBA" id="ARBA00030455"/>
    </source>
</evidence>
<dbReference type="GO" id="GO:0006564">
    <property type="term" value="P:L-serine biosynthetic process"/>
    <property type="evidence" value="ECO:0007669"/>
    <property type="project" value="UniProtKB-KW"/>
</dbReference>
<evidence type="ECO:0000256" key="3">
    <source>
        <dbReference type="ARBA" id="ARBA00005854"/>
    </source>
</evidence>
<sequence length="401" mass="43287">MARILLLESPHEVSDEVFSRYGIEVERVAGSLTEAELIDKLQGVDMLGIRSKTNVTREVIEACPQLAAIGAYCIGTNQIDLEAASDYGIPVFNAPYSNTRSVVEMAIGELISLVRRIPSKNKALHAGVWQKTAEGSHEVRGKTLGIIGYGSIGSQLSVVAEALGMKVIFHDIAERLALGNATRVGLDELLATSDVVSIHIDGRGSNTGYFDAEKFSKLKDGVILLNLARGHVMDLDALHEAVLTGQVAGAAVDVFPTEPLKNGDPFSSILVGLDNVILTPHIGGSTLEAQESIGSFVSAKLVNYWRKGSTELSVNIPNISTSPDADSLHRVVWFHWNTPGALADVNRLFAEEGVNVTFQSLATKGEYGYMVTDTATEIPEAVFERLEQAKAHIKLRLLTRQ</sequence>
<evidence type="ECO:0000256" key="6">
    <source>
        <dbReference type="ARBA" id="ARBA00021582"/>
    </source>
</evidence>
<evidence type="ECO:0000256" key="2">
    <source>
        <dbReference type="ARBA" id="ARBA00005216"/>
    </source>
</evidence>
<evidence type="ECO:0000313" key="16">
    <source>
        <dbReference type="Proteomes" id="UP000595053"/>
    </source>
</evidence>
<dbReference type="GO" id="GO:0047545">
    <property type="term" value="F:(S)-2-hydroxyglutarate dehydrogenase activity"/>
    <property type="evidence" value="ECO:0007669"/>
    <property type="project" value="UniProtKB-ARBA"/>
</dbReference>
<dbReference type="AlphaFoldDB" id="A0A7M1QWN9"/>
<dbReference type="InterPro" id="IPR045865">
    <property type="entry name" value="ACT-like_dom_sf"/>
</dbReference>
<dbReference type="FunFam" id="3.40.50.720:FF:000041">
    <property type="entry name" value="D-3-phosphoglycerate dehydrogenase"/>
    <property type="match status" value="1"/>
</dbReference>
<dbReference type="Gene3D" id="3.40.50.720">
    <property type="entry name" value="NAD(P)-binding Rossmann-like Domain"/>
    <property type="match status" value="2"/>
</dbReference>
<dbReference type="InterPro" id="IPR036291">
    <property type="entry name" value="NAD(P)-bd_dom_sf"/>
</dbReference>
<dbReference type="InterPro" id="IPR050857">
    <property type="entry name" value="D-2-hydroxyacid_DH"/>
</dbReference>
<comment type="similarity">
    <text evidence="3 14">Belongs to the D-isomer specific 2-hydroxyacid dehydrogenase family.</text>
</comment>